<sequence length="278" mass="29167">MTRYVLTGPDGLPYRSAVPGALGGHRRGRLYGRLDCPAALRAIARGGYVRERVFFADVATAVAAGYRPCARCLPQRYRQWKATPTERNAMTHPDAPAAAPASPLVPPEDLAALDGVPGPAPHTGTELAALLRLLGDARPRVSAVALGHSRDAASRAAAEAFAAAWQASGGTVAAVVDWPERAASWLRAAQRLTAPAPDAWVVAAAPAGWAQLARRLRRSTQWDPARTYGFARLGDARVVAAAGAETLQGLRGATPDGRTWHVDRGWVTAAAPGEGGAR</sequence>
<accession>A0A239M4U9</accession>
<dbReference type="RefSeq" id="WP_245939143.1">
    <property type="nucleotide sequence ID" value="NZ_FZOF01000022.1"/>
</dbReference>
<feature type="domain" description="Ada DNA repair metal-binding" evidence="3">
    <location>
        <begin position="25"/>
        <end position="74"/>
    </location>
</feature>
<evidence type="ECO:0000256" key="2">
    <source>
        <dbReference type="SAM" id="MobiDB-lite"/>
    </source>
</evidence>
<dbReference type="EMBL" id="FZOF01000022">
    <property type="protein sequence ID" value="SNT37222.1"/>
    <property type="molecule type" value="Genomic_DNA"/>
</dbReference>
<dbReference type="GO" id="GO:0008168">
    <property type="term" value="F:methyltransferase activity"/>
    <property type="evidence" value="ECO:0007669"/>
    <property type="project" value="InterPro"/>
</dbReference>
<keyword evidence="1" id="KW-0010">Activator</keyword>
<name>A0A239M4U9_9ACTN</name>
<dbReference type="AlphaFoldDB" id="A0A239M4U9"/>
<protein>
    <submittedName>
        <fullName evidence="4">Metal binding domain of Ada</fullName>
    </submittedName>
</protein>
<dbReference type="Pfam" id="PF02805">
    <property type="entry name" value="Ada_Zn_binding"/>
    <property type="match status" value="1"/>
</dbReference>
<dbReference type="GO" id="GO:0006281">
    <property type="term" value="P:DNA repair"/>
    <property type="evidence" value="ECO:0007669"/>
    <property type="project" value="InterPro"/>
</dbReference>
<feature type="region of interest" description="Disordered" evidence="2">
    <location>
        <begin position="86"/>
        <end position="106"/>
    </location>
</feature>
<dbReference type="InterPro" id="IPR004026">
    <property type="entry name" value="Ada_DNA_repair_Zn-bd"/>
</dbReference>
<evidence type="ECO:0000256" key="1">
    <source>
        <dbReference type="ARBA" id="ARBA00023159"/>
    </source>
</evidence>
<dbReference type="InterPro" id="IPR035451">
    <property type="entry name" value="Ada-like_dom_sf"/>
</dbReference>
<gene>
    <name evidence="4" type="ORF">SAMN05216252_122133</name>
</gene>
<dbReference type="Proteomes" id="UP000198280">
    <property type="component" value="Unassembled WGS sequence"/>
</dbReference>
<dbReference type="SUPFAM" id="SSF57884">
    <property type="entry name" value="Ada DNA repair protein, N-terminal domain (N-Ada 10)"/>
    <property type="match status" value="1"/>
</dbReference>
<evidence type="ECO:0000313" key="5">
    <source>
        <dbReference type="Proteomes" id="UP000198280"/>
    </source>
</evidence>
<reference evidence="4 5" key="1">
    <citation type="submission" date="2017-06" db="EMBL/GenBank/DDBJ databases">
        <authorList>
            <person name="Kim H.J."/>
            <person name="Triplett B.A."/>
        </authorList>
    </citation>
    <scope>NUCLEOTIDE SEQUENCE [LARGE SCALE GENOMIC DNA]</scope>
    <source>
        <strain evidence="4 5">CGMCC 4.1858</strain>
    </source>
</reference>
<dbReference type="Gene3D" id="3.40.10.10">
    <property type="entry name" value="DNA Methylphosphotriester Repair Domain"/>
    <property type="match status" value="1"/>
</dbReference>
<dbReference type="Gene3D" id="3.40.50.2300">
    <property type="match status" value="1"/>
</dbReference>
<dbReference type="SUPFAM" id="SSF53822">
    <property type="entry name" value="Periplasmic binding protein-like I"/>
    <property type="match status" value="1"/>
</dbReference>
<dbReference type="GO" id="GO:0006355">
    <property type="term" value="P:regulation of DNA-templated transcription"/>
    <property type="evidence" value="ECO:0007669"/>
    <property type="project" value="InterPro"/>
</dbReference>
<keyword evidence="5" id="KW-1185">Reference proteome</keyword>
<feature type="compositionally biased region" description="Low complexity" evidence="2">
    <location>
        <begin position="90"/>
        <end position="102"/>
    </location>
</feature>
<evidence type="ECO:0000259" key="3">
    <source>
        <dbReference type="Pfam" id="PF02805"/>
    </source>
</evidence>
<proteinExistence type="predicted"/>
<dbReference type="InterPro" id="IPR028082">
    <property type="entry name" value="Peripla_BP_I"/>
</dbReference>
<organism evidence="4 5">
    <name type="scientific">Actinacidiphila glaucinigra</name>
    <dbReference type="NCBI Taxonomy" id="235986"/>
    <lineage>
        <taxon>Bacteria</taxon>
        <taxon>Bacillati</taxon>
        <taxon>Actinomycetota</taxon>
        <taxon>Actinomycetes</taxon>
        <taxon>Kitasatosporales</taxon>
        <taxon>Streptomycetaceae</taxon>
        <taxon>Actinacidiphila</taxon>
    </lineage>
</organism>
<dbReference type="GO" id="GO:0003677">
    <property type="term" value="F:DNA binding"/>
    <property type="evidence" value="ECO:0007669"/>
    <property type="project" value="InterPro"/>
</dbReference>
<evidence type="ECO:0000313" key="4">
    <source>
        <dbReference type="EMBL" id="SNT37222.1"/>
    </source>
</evidence>
<dbReference type="GO" id="GO:0008270">
    <property type="term" value="F:zinc ion binding"/>
    <property type="evidence" value="ECO:0007669"/>
    <property type="project" value="InterPro"/>
</dbReference>